<dbReference type="InterPro" id="IPR036890">
    <property type="entry name" value="HATPase_C_sf"/>
</dbReference>
<dbReference type="AlphaFoldDB" id="A0A5Q2MK01"/>
<keyword evidence="9" id="KW-0472">Membrane</keyword>
<feature type="transmembrane region" description="Helical" evidence="9">
    <location>
        <begin position="162"/>
        <end position="184"/>
    </location>
</feature>
<keyword evidence="9" id="KW-0812">Transmembrane</keyword>
<accession>A0A5Q2MK01</accession>
<proteinExistence type="predicted"/>
<dbReference type="InterPro" id="IPR011712">
    <property type="entry name" value="Sig_transdc_His_kin_sub3_dim/P"/>
</dbReference>
<dbReference type="SUPFAM" id="SSF55874">
    <property type="entry name" value="ATPase domain of HSP90 chaperone/DNA topoisomerase II/histidine kinase"/>
    <property type="match status" value="1"/>
</dbReference>
<dbReference type="EMBL" id="CP045737">
    <property type="protein sequence ID" value="QGG40635.1"/>
    <property type="molecule type" value="Genomic_DNA"/>
</dbReference>
<evidence type="ECO:0000256" key="1">
    <source>
        <dbReference type="ARBA" id="ARBA00000085"/>
    </source>
</evidence>
<dbReference type="Pfam" id="PF02518">
    <property type="entry name" value="HATPase_c"/>
    <property type="match status" value="1"/>
</dbReference>
<feature type="transmembrane region" description="Helical" evidence="9">
    <location>
        <begin position="137"/>
        <end position="156"/>
    </location>
</feature>
<keyword evidence="4" id="KW-0808">Transferase</keyword>
<keyword evidence="7" id="KW-0067">ATP-binding</keyword>
<dbReference type="GO" id="GO:0005524">
    <property type="term" value="F:ATP binding"/>
    <property type="evidence" value="ECO:0007669"/>
    <property type="project" value="UniProtKB-KW"/>
</dbReference>
<evidence type="ECO:0000256" key="5">
    <source>
        <dbReference type="ARBA" id="ARBA00022741"/>
    </source>
</evidence>
<dbReference type="InterPro" id="IPR050482">
    <property type="entry name" value="Sensor_HK_TwoCompSys"/>
</dbReference>
<evidence type="ECO:0000256" key="2">
    <source>
        <dbReference type="ARBA" id="ARBA00012438"/>
    </source>
</evidence>
<keyword evidence="12" id="KW-1185">Reference proteome</keyword>
<feature type="transmembrane region" description="Helical" evidence="9">
    <location>
        <begin position="108"/>
        <end position="130"/>
    </location>
</feature>
<evidence type="ECO:0000256" key="7">
    <source>
        <dbReference type="ARBA" id="ARBA00022840"/>
    </source>
</evidence>
<keyword evidence="8" id="KW-0902">Two-component regulatory system</keyword>
<dbReference type="Proteomes" id="UP000392064">
    <property type="component" value="Chromosome"/>
</dbReference>
<dbReference type="InterPro" id="IPR025828">
    <property type="entry name" value="Put_sensor_dom"/>
</dbReference>
<evidence type="ECO:0000256" key="6">
    <source>
        <dbReference type="ARBA" id="ARBA00022777"/>
    </source>
</evidence>
<dbReference type="RefSeq" id="WP_153651906.1">
    <property type="nucleotide sequence ID" value="NZ_CP045737.1"/>
</dbReference>
<dbReference type="Pfam" id="PF13796">
    <property type="entry name" value="Sensor"/>
    <property type="match status" value="1"/>
</dbReference>
<dbReference type="PANTHER" id="PTHR24421:SF10">
    <property type="entry name" value="NITRATE_NITRITE SENSOR PROTEIN NARQ"/>
    <property type="match status" value="1"/>
</dbReference>
<evidence type="ECO:0000256" key="3">
    <source>
        <dbReference type="ARBA" id="ARBA00022553"/>
    </source>
</evidence>
<evidence type="ECO:0000313" key="11">
    <source>
        <dbReference type="EMBL" id="QGG40635.1"/>
    </source>
</evidence>
<evidence type="ECO:0000313" key="12">
    <source>
        <dbReference type="Proteomes" id="UP000392064"/>
    </source>
</evidence>
<evidence type="ECO:0000256" key="4">
    <source>
        <dbReference type="ARBA" id="ARBA00022679"/>
    </source>
</evidence>
<name>A0A5Q2MK01_9ACTN</name>
<evidence type="ECO:0000256" key="8">
    <source>
        <dbReference type="ARBA" id="ARBA00023012"/>
    </source>
</evidence>
<dbReference type="GO" id="GO:0046983">
    <property type="term" value="F:protein dimerization activity"/>
    <property type="evidence" value="ECO:0007669"/>
    <property type="project" value="InterPro"/>
</dbReference>
<dbReference type="Gene3D" id="1.20.5.1930">
    <property type="match status" value="1"/>
</dbReference>
<organism evidence="11 12">
    <name type="scientific">Aeromicrobium yanjiei</name>
    <dbReference type="NCBI Taxonomy" id="2662028"/>
    <lineage>
        <taxon>Bacteria</taxon>
        <taxon>Bacillati</taxon>
        <taxon>Actinomycetota</taxon>
        <taxon>Actinomycetes</taxon>
        <taxon>Propionibacteriales</taxon>
        <taxon>Nocardioidaceae</taxon>
        <taxon>Aeromicrobium</taxon>
    </lineage>
</organism>
<dbReference type="Gene3D" id="3.30.565.10">
    <property type="entry name" value="Histidine kinase-like ATPase, C-terminal domain"/>
    <property type="match status" value="1"/>
</dbReference>
<keyword evidence="3" id="KW-0597">Phosphoprotein</keyword>
<protein>
    <recommendedName>
        <fullName evidence="2">histidine kinase</fullName>
        <ecNumber evidence="2">2.7.13.3</ecNumber>
    </recommendedName>
</protein>
<dbReference type="KEGG" id="aef:GEV26_04235"/>
<feature type="transmembrane region" description="Helical" evidence="9">
    <location>
        <begin position="32"/>
        <end position="57"/>
    </location>
</feature>
<dbReference type="CDD" id="cd16917">
    <property type="entry name" value="HATPase_UhpB-NarQ-NarX-like"/>
    <property type="match status" value="1"/>
</dbReference>
<sequence>MGTTSDRRSWLGRSREILRYVAELGSGLGTSLLALGVLVLLVLVALLSVVGVGLLLAPAALRAVRWIADRERTRLARWGTAVPGPAALPSGLRAALADPTVRRDIAWLTVHATWGLLIGFVGVALPLFTVRDLTFPLWWWLAPEGEASAALWFWVVDSWAEALLVALSALGWGLLTVLLAPALARLQSLPGRALLPPPPGTDLPLRIAELTATRAAALDAHATELRRIERCLHDGTQNPLVAANVLIGAARRQLGDDRPAADDLLEQAQTAIERALGELRTTIRGILPPVLSDRGLDGALTGLAATSSVPTTVDVGATRCPASVEASAYFMVAEALTNISRHSGAERASVTVRSIAGDLDVTVTDDGHGGATEGTGSGLGGIRRRIEAHDGTFEVSSPPGGPTTLHARLPCGS</sequence>
<comment type="catalytic activity">
    <reaction evidence="1">
        <text>ATP + protein L-histidine = ADP + protein N-phospho-L-histidine.</text>
        <dbReference type="EC" id="2.7.13.3"/>
    </reaction>
</comment>
<dbReference type="Pfam" id="PF07730">
    <property type="entry name" value="HisKA_3"/>
    <property type="match status" value="1"/>
</dbReference>
<keyword evidence="6 11" id="KW-0418">Kinase</keyword>
<dbReference type="PANTHER" id="PTHR24421">
    <property type="entry name" value="NITRATE/NITRITE SENSOR PROTEIN NARX-RELATED"/>
    <property type="match status" value="1"/>
</dbReference>
<dbReference type="GO" id="GO:0016020">
    <property type="term" value="C:membrane"/>
    <property type="evidence" value="ECO:0007669"/>
    <property type="project" value="InterPro"/>
</dbReference>
<feature type="domain" description="Histidine kinase/HSP90-like ATPase" evidence="10">
    <location>
        <begin position="323"/>
        <end position="413"/>
    </location>
</feature>
<dbReference type="SMART" id="SM00387">
    <property type="entry name" value="HATPase_c"/>
    <property type="match status" value="1"/>
</dbReference>
<dbReference type="EC" id="2.7.13.3" evidence="2"/>
<keyword evidence="5" id="KW-0547">Nucleotide-binding</keyword>
<dbReference type="GO" id="GO:0000155">
    <property type="term" value="F:phosphorelay sensor kinase activity"/>
    <property type="evidence" value="ECO:0007669"/>
    <property type="project" value="InterPro"/>
</dbReference>
<keyword evidence="9" id="KW-1133">Transmembrane helix</keyword>
<gene>
    <name evidence="11" type="ORF">GEV26_04235</name>
</gene>
<reference evidence="11 12" key="1">
    <citation type="submission" date="2019-11" db="EMBL/GenBank/DDBJ databases">
        <authorList>
            <person name="Li J."/>
        </authorList>
    </citation>
    <scope>NUCLEOTIDE SEQUENCE [LARGE SCALE GENOMIC DNA]</scope>
    <source>
        <strain evidence="11 12">MF47</strain>
    </source>
</reference>
<dbReference type="InterPro" id="IPR003594">
    <property type="entry name" value="HATPase_dom"/>
</dbReference>
<evidence type="ECO:0000256" key="9">
    <source>
        <dbReference type="SAM" id="Phobius"/>
    </source>
</evidence>
<evidence type="ECO:0000259" key="10">
    <source>
        <dbReference type="SMART" id="SM00387"/>
    </source>
</evidence>